<dbReference type="RefSeq" id="WP_260791923.1">
    <property type="nucleotide sequence ID" value="NZ_CP093313.1"/>
</dbReference>
<evidence type="ECO:0000256" key="1">
    <source>
        <dbReference type="SAM" id="Phobius"/>
    </source>
</evidence>
<name>A0A9J7BJ78_9BACT</name>
<feature type="transmembrane region" description="Helical" evidence="1">
    <location>
        <begin position="60"/>
        <end position="81"/>
    </location>
</feature>
<keyword evidence="1" id="KW-0812">Transmembrane</keyword>
<dbReference type="EMBL" id="CP093313">
    <property type="protein sequence ID" value="UWZ82735.1"/>
    <property type="molecule type" value="Genomic_DNA"/>
</dbReference>
<gene>
    <name evidence="2" type="ORF">MOP44_19450</name>
</gene>
<evidence type="ECO:0000313" key="3">
    <source>
        <dbReference type="Proteomes" id="UP001059380"/>
    </source>
</evidence>
<organism evidence="2 3">
    <name type="scientific">Occallatibacter riparius</name>
    <dbReference type="NCBI Taxonomy" id="1002689"/>
    <lineage>
        <taxon>Bacteria</taxon>
        <taxon>Pseudomonadati</taxon>
        <taxon>Acidobacteriota</taxon>
        <taxon>Terriglobia</taxon>
        <taxon>Terriglobales</taxon>
        <taxon>Acidobacteriaceae</taxon>
        <taxon>Occallatibacter</taxon>
    </lineage>
</organism>
<accession>A0A9J7BJ78</accession>
<dbReference type="KEGG" id="orp:MOP44_19450"/>
<keyword evidence="3" id="KW-1185">Reference proteome</keyword>
<keyword evidence="1" id="KW-0472">Membrane</keyword>
<proteinExistence type="predicted"/>
<keyword evidence="1" id="KW-1133">Transmembrane helix</keyword>
<reference evidence="2" key="1">
    <citation type="submission" date="2021-04" db="EMBL/GenBank/DDBJ databases">
        <title>Phylogenetic analysis of Acidobacteriaceae.</title>
        <authorList>
            <person name="Qiu L."/>
            <person name="Zhang Q."/>
        </authorList>
    </citation>
    <scope>NUCLEOTIDE SEQUENCE</scope>
    <source>
        <strain evidence="2">DSM 25168</strain>
    </source>
</reference>
<dbReference type="AlphaFoldDB" id="A0A9J7BJ78"/>
<sequence length="87" mass="10012">MVPVMWTVWGALVVISAAVWIYRSRLERDEEDQIFIDDAFSHERAAQAAIVTKVNKVQPVFRAMVTVTAVATVFVIGYYIYDIFHQF</sequence>
<dbReference type="Proteomes" id="UP001059380">
    <property type="component" value="Chromosome"/>
</dbReference>
<evidence type="ECO:0000313" key="2">
    <source>
        <dbReference type="EMBL" id="UWZ82735.1"/>
    </source>
</evidence>
<protein>
    <submittedName>
        <fullName evidence="2">Uncharacterized protein</fullName>
    </submittedName>
</protein>
<feature type="transmembrane region" description="Helical" evidence="1">
    <location>
        <begin position="6"/>
        <end position="22"/>
    </location>
</feature>